<keyword evidence="5" id="KW-0472">Membrane</keyword>
<comment type="similarity">
    <text evidence="2">Belongs to the methyl-accepting chemotaxis (MCP) protein family.</text>
</comment>
<evidence type="ECO:0000259" key="6">
    <source>
        <dbReference type="PROSITE" id="PS50111"/>
    </source>
</evidence>
<feature type="compositionally biased region" description="Basic and acidic residues" evidence="4">
    <location>
        <begin position="486"/>
        <end position="496"/>
    </location>
</feature>
<evidence type="ECO:0000313" key="9">
    <source>
        <dbReference type="Proteomes" id="UP000541426"/>
    </source>
</evidence>
<dbReference type="Gene3D" id="6.10.340.10">
    <property type="match status" value="1"/>
</dbReference>
<evidence type="ECO:0000256" key="1">
    <source>
        <dbReference type="ARBA" id="ARBA00022500"/>
    </source>
</evidence>
<name>A0A7W6DM77_9RHOB</name>
<keyword evidence="5" id="KW-1133">Transmembrane helix</keyword>
<feature type="domain" description="HAMP" evidence="7">
    <location>
        <begin position="390"/>
        <end position="442"/>
    </location>
</feature>
<reference evidence="8 9" key="1">
    <citation type="submission" date="2020-08" db="EMBL/GenBank/DDBJ databases">
        <title>Genomic Encyclopedia of Type Strains, Phase IV (KMG-IV): sequencing the most valuable type-strain genomes for metagenomic binning, comparative biology and taxonomic classification.</title>
        <authorList>
            <person name="Goeker M."/>
        </authorList>
    </citation>
    <scope>NUCLEOTIDE SEQUENCE [LARGE SCALE GENOMIC DNA]</scope>
    <source>
        <strain evidence="8 9">DSM 102235</strain>
    </source>
</reference>
<keyword evidence="5" id="KW-0812">Transmembrane</keyword>
<evidence type="ECO:0000313" key="8">
    <source>
        <dbReference type="EMBL" id="MBB3985568.1"/>
    </source>
</evidence>
<keyword evidence="3" id="KW-0807">Transducer</keyword>
<keyword evidence="9" id="KW-1185">Reference proteome</keyword>
<dbReference type="InterPro" id="IPR013587">
    <property type="entry name" value="Nitrate/nitrite_sensing"/>
</dbReference>
<dbReference type="GO" id="GO:0007165">
    <property type="term" value="P:signal transduction"/>
    <property type="evidence" value="ECO:0007669"/>
    <property type="project" value="UniProtKB-KW"/>
</dbReference>
<evidence type="ECO:0000256" key="2">
    <source>
        <dbReference type="ARBA" id="ARBA00029447"/>
    </source>
</evidence>
<dbReference type="PROSITE" id="PS50111">
    <property type="entry name" value="CHEMOTAXIS_TRANSDUC_2"/>
    <property type="match status" value="1"/>
</dbReference>
<dbReference type="PANTHER" id="PTHR43531:SF11">
    <property type="entry name" value="METHYL-ACCEPTING CHEMOTAXIS PROTEIN 3"/>
    <property type="match status" value="1"/>
</dbReference>
<dbReference type="InterPro" id="IPR004089">
    <property type="entry name" value="MCPsignal_dom"/>
</dbReference>
<dbReference type="SMART" id="SM00283">
    <property type="entry name" value="MA"/>
    <property type="match status" value="1"/>
</dbReference>
<dbReference type="Pfam" id="PF08376">
    <property type="entry name" value="NIT"/>
    <property type="match status" value="1"/>
</dbReference>
<dbReference type="RefSeq" id="WP_183965252.1">
    <property type="nucleotide sequence ID" value="NZ_BAABBZ010000018.1"/>
</dbReference>
<dbReference type="SMART" id="SM00304">
    <property type="entry name" value="HAMP"/>
    <property type="match status" value="2"/>
</dbReference>
<dbReference type="PANTHER" id="PTHR43531">
    <property type="entry name" value="PROTEIN ICFG"/>
    <property type="match status" value="1"/>
</dbReference>
<dbReference type="InterPro" id="IPR051310">
    <property type="entry name" value="MCP_chemotaxis"/>
</dbReference>
<organism evidence="8 9">
    <name type="scientific">Sagittula marina</name>
    <dbReference type="NCBI Taxonomy" id="943940"/>
    <lineage>
        <taxon>Bacteria</taxon>
        <taxon>Pseudomonadati</taxon>
        <taxon>Pseudomonadota</taxon>
        <taxon>Alphaproteobacteria</taxon>
        <taxon>Rhodobacterales</taxon>
        <taxon>Roseobacteraceae</taxon>
        <taxon>Sagittula</taxon>
    </lineage>
</organism>
<feature type="compositionally biased region" description="Basic and acidic residues" evidence="4">
    <location>
        <begin position="457"/>
        <end position="471"/>
    </location>
</feature>
<feature type="domain" description="HAMP" evidence="7">
    <location>
        <begin position="322"/>
        <end position="375"/>
    </location>
</feature>
<feature type="domain" description="Methyl-accepting transducer" evidence="6">
    <location>
        <begin position="447"/>
        <end position="676"/>
    </location>
</feature>
<comment type="caution">
    <text evidence="8">The sequence shown here is derived from an EMBL/GenBank/DDBJ whole genome shotgun (WGS) entry which is preliminary data.</text>
</comment>
<dbReference type="AlphaFoldDB" id="A0A7W6DM77"/>
<dbReference type="Gene3D" id="1.10.287.950">
    <property type="entry name" value="Methyl-accepting chemotaxis protein"/>
    <property type="match status" value="1"/>
</dbReference>
<sequence>MTLRESMLLILVPLFAVVAYFSHQEWREMSGHIADLDASIVSITETDSIGNLIHELQKERGFSAGYTSSGGKNFADALPEQRNATDIAIKAFATQTATARTHFPEAFSAIELTLADLKEWRRAITATERTVPELAGFYTGLINSLLDVTNQSLHVDTNSDLSFRLDAKMLISQAKESAGLERAMGATGLGAGAFAAPIHIRFVSLGAAQRSNLQLAADELMRPEFMTEIQNSPSARAVSQMRDILTQSVYTGDMGNFTAPEWFAASTAWIDLLREREVALSAEIMTLAEAIRADASQSLRTTFAMIGGISILAAILSIFFFENMIRRIKNLINLMSIYRDGNLEQDVPRYSRRSELGRMASVLDDFKNAMLDQRNASARSKAEDEDRLNAIHQKVVNMMADGLESLAAADLTRRFDEPLDPKYDHIRQHFNTTGDRLHEVISALAGAVSNLNNSATDMDRDTESLDQRTRQQSETVTSSASGVNRVADEMRSDLSKLDEARSEARTASDNAAQSDQTVATAISAMDRIAVRSDEISKIVTVIEEISFQTNLLALNARVEAARAGESGRGFAVVAEEVRDLAGRSSKSAMDIKKLISESHKEVHNGVELVNLAGKSLQSMIASIQSMDSTLTDVSTSAKSHAEDLSDIDHAMRILQDLTNANTKMVKDSRATATDITHTANLISQFVADFQINREKAQTSNAA</sequence>
<feature type="region of interest" description="Disordered" evidence="4">
    <location>
        <begin position="452"/>
        <end position="496"/>
    </location>
</feature>
<gene>
    <name evidence="8" type="ORF">GGQ68_001901</name>
</gene>
<evidence type="ECO:0000256" key="5">
    <source>
        <dbReference type="SAM" id="Phobius"/>
    </source>
</evidence>
<protein>
    <submittedName>
        <fullName evidence="8">Methyl-accepting chemotaxis protein</fullName>
    </submittedName>
</protein>
<dbReference type="Proteomes" id="UP000541426">
    <property type="component" value="Unassembled WGS sequence"/>
</dbReference>
<dbReference type="GO" id="GO:0006935">
    <property type="term" value="P:chemotaxis"/>
    <property type="evidence" value="ECO:0007669"/>
    <property type="project" value="UniProtKB-KW"/>
</dbReference>
<dbReference type="InterPro" id="IPR003660">
    <property type="entry name" value="HAMP_dom"/>
</dbReference>
<feature type="compositionally biased region" description="Polar residues" evidence="4">
    <location>
        <begin position="472"/>
        <end position="482"/>
    </location>
</feature>
<keyword evidence="1" id="KW-0145">Chemotaxis</keyword>
<dbReference type="EMBL" id="JACIEJ010000004">
    <property type="protein sequence ID" value="MBB3985568.1"/>
    <property type="molecule type" value="Genomic_DNA"/>
</dbReference>
<evidence type="ECO:0000256" key="3">
    <source>
        <dbReference type="PROSITE-ProRule" id="PRU00284"/>
    </source>
</evidence>
<dbReference type="Pfam" id="PF00015">
    <property type="entry name" value="MCPsignal"/>
    <property type="match status" value="1"/>
</dbReference>
<accession>A0A7W6DM77</accession>
<evidence type="ECO:0000256" key="4">
    <source>
        <dbReference type="SAM" id="MobiDB-lite"/>
    </source>
</evidence>
<dbReference type="SUPFAM" id="SSF58104">
    <property type="entry name" value="Methyl-accepting chemotaxis protein (MCP) signaling domain"/>
    <property type="match status" value="1"/>
</dbReference>
<feature type="transmembrane region" description="Helical" evidence="5">
    <location>
        <begin position="302"/>
        <end position="321"/>
    </location>
</feature>
<proteinExistence type="inferred from homology"/>
<dbReference type="GO" id="GO:0016020">
    <property type="term" value="C:membrane"/>
    <property type="evidence" value="ECO:0007669"/>
    <property type="project" value="InterPro"/>
</dbReference>
<dbReference type="PROSITE" id="PS50885">
    <property type="entry name" value="HAMP"/>
    <property type="match status" value="2"/>
</dbReference>
<evidence type="ECO:0000259" key="7">
    <source>
        <dbReference type="PROSITE" id="PS50885"/>
    </source>
</evidence>